<reference evidence="2" key="1">
    <citation type="journal article" date="2023" name="Science">
        <title>Genome structures resolve the early diversification of teleost fishes.</title>
        <authorList>
            <person name="Parey E."/>
            <person name="Louis A."/>
            <person name="Montfort J."/>
            <person name="Bouchez O."/>
            <person name="Roques C."/>
            <person name="Iampietro C."/>
            <person name="Lluch J."/>
            <person name="Castinel A."/>
            <person name="Donnadieu C."/>
            <person name="Desvignes T."/>
            <person name="Floi Bucao C."/>
            <person name="Jouanno E."/>
            <person name="Wen M."/>
            <person name="Mejri S."/>
            <person name="Dirks R."/>
            <person name="Jansen H."/>
            <person name="Henkel C."/>
            <person name="Chen W.J."/>
            <person name="Zahm M."/>
            <person name="Cabau C."/>
            <person name="Klopp C."/>
            <person name="Thompson A.W."/>
            <person name="Robinson-Rechavi M."/>
            <person name="Braasch I."/>
            <person name="Lecointre G."/>
            <person name="Bobe J."/>
            <person name="Postlethwait J.H."/>
            <person name="Berthelot C."/>
            <person name="Roest Crollius H."/>
            <person name="Guiguen Y."/>
        </authorList>
    </citation>
    <scope>NUCLEOTIDE SEQUENCE</scope>
    <source>
        <strain evidence="2">WJC10195</strain>
    </source>
</reference>
<feature type="region of interest" description="Disordered" evidence="1">
    <location>
        <begin position="1"/>
        <end position="82"/>
    </location>
</feature>
<organism evidence="2 3">
    <name type="scientific">Synaphobranchus kaupii</name>
    <name type="common">Kaup's arrowtooth eel</name>
    <dbReference type="NCBI Taxonomy" id="118154"/>
    <lineage>
        <taxon>Eukaryota</taxon>
        <taxon>Metazoa</taxon>
        <taxon>Chordata</taxon>
        <taxon>Craniata</taxon>
        <taxon>Vertebrata</taxon>
        <taxon>Euteleostomi</taxon>
        <taxon>Actinopterygii</taxon>
        <taxon>Neopterygii</taxon>
        <taxon>Teleostei</taxon>
        <taxon>Anguilliformes</taxon>
        <taxon>Synaphobranchidae</taxon>
        <taxon>Synaphobranchus</taxon>
    </lineage>
</organism>
<dbReference type="Proteomes" id="UP001152622">
    <property type="component" value="Chromosome 1"/>
</dbReference>
<feature type="compositionally biased region" description="Polar residues" evidence="1">
    <location>
        <begin position="70"/>
        <end position="81"/>
    </location>
</feature>
<proteinExistence type="predicted"/>
<dbReference type="AlphaFoldDB" id="A0A9Q1GAS6"/>
<dbReference type="EMBL" id="JAINUF010000001">
    <property type="protein sequence ID" value="KAJ8380761.1"/>
    <property type="molecule type" value="Genomic_DNA"/>
</dbReference>
<comment type="caution">
    <text evidence="2">The sequence shown here is derived from an EMBL/GenBank/DDBJ whole genome shotgun (WGS) entry which is preliminary data.</text>
</comment>
<name>A0A9Q1GAS6_SYNKA</name>
<gene>
    <name evidence="2" type="ORF">SKAU_G00015390</name>
</gene>
<accession>A0A9Q1GAS6</accession>
<keyword evidence="3" id="KW-1185">Reference proteome</keyword>
<feature type="compositionally biased region" description="Basic and acidic residues" evidence="1">
    <location>
        <begin position="35"/>
        <end position="44"/>
    </location>
</feature>
<protein>
    <submittedName>
        <fullName evidence="2">Uncharacterized protein</fullName>
    </submittedName>
</protein>
<evidence type="ECO:0000313" key="3">
    <source>
        <dbReference type="Proteomes" id="UP001152622"/>
    </source>
</evidence>
<sequence>MWKTAEQGRKHSGTVHFLQFPQMSPALPVFRRNRREQQQQRPEAEGSAAQASRKQTMPPIRSTPPPLLPQRQTNSPVSAPQSLARHLPALLCALYRTQGNVEDDSTPTSHNPDTKNHRKPSYSSRRDS</sequence>
<evidence type="ECO:0000313" key="2">
    <source>
        <dbReference type="EMBL" id="KAJ8380761.1"/>
    </source>
</evidence>
<evidence type="ECO:0000256" key="1">
    <source>
        <dbReference type="SAM" id="MobiDB-lite"/>
    </source>
</evidence>
<feature type="region of interest" description="Disordered" evidence="1">
    <location>
        <begin position="100"/>
        <end position="128"/>
    </location>
</feature>